<protein>
    <recommendedName>
        <fullName evidence="8 9">tRNA-2-methylthio-N(6)-dimethylallyladenosine synthase</fullName>
        <ecNumber evidence="8 9">2.8.4.3</ecNumber>
    </recommendedName>
    <alternativeName>
        <fullName evidence="9">(Dimethylallyl)adenosine tRNA methylthiotransferase MiaB</fullName>
    </alternativeName>
    <alternativeName>
        <fullName evidence="9">tRNA-i(6)A37 methylthiotransferase</fullName>
    </alternativeName>
</protein>
<dbReference type="InterPro" id="IPR038135">
    <property type="entry name" value="Methylthiotransferase_N_sf"/>
</dbReference>
<keyword evidence="2 9" id="KW-0004">4Fe-4S</keyword>
<dbReference type="InterPro" id="IPR058240">
    <property type="entry name" value="rSAM_sf"/>
</dbReference>
<accession>A0ABY5V803</accession>
<keyword evidence="9" id="KW-0819">tRNA processing</keyword>
<dbReference type="SFLD" id="SFLDS00029">
    <property type="entry name" value="Radical_SAM"/>
    <property type="match status" value="1"/>
</dbReference>
<feature type="binding site" evidence="9">
    <location>
        <position position="170"/>
    </location>
    <ligand>
        <name>[4Fe-4S] cluster</name>
        <dbReference type="ChEBI" id="CHEBI:49883"/>
        <label>2</label>
        <note>4Fe-4S-S-AdoMet</note>
    </ligand>
</feature>
<dbReference type="PROSITE" id="PS50926">
    <property type="entry name" value="TRAM"/>
    <property type="match status" value="1"/>
</dbReference>
<dbReference type="InterPro" id="IPR013848">
    <property type="entry name" value="Methylthiotransferase_N"/>
</dbReference>
<feature type="binding site" evidence="9">
    <location>
        <position position="25"/>
    </location>
    <ligand>
        <name>[4Fe-4S] cluster</name>
        <dbReference type="ChEBI" id="CHEBI:49883"/>
        <label>1</label>
    </ligand>
</feature>
<dbReference type="Pfam" id="PF04055">
    <property type="entry name" value="Radical_SAM"/>
    <property type="match status" value="1"/>
</dbReference>
<feature type="domain" description="Radical SAM core" evidence="12">
    <location>
        <begin position="156"/>
        <end position="384"/>
    </location>
</feature>
<dbReference type="SUPFAM" id="SSF102114">
    <property type="entry name" value="Radical SAM enzymes"/>
    <property type="match status" value="1"/>
</dbReference>
<feature type="binding site" evidence="9">
    <location>
        <position position="95"/>
    </location>
    <ligand>
        <name>[4Fe-4S] cluster</name>
        <dbReference type="ChEBI" id="CHEBI:49883"/>
        <label>1</label>
    </ligand>
</feature>
<dbReference type="Proteomes" id="UP001058267">
    <property type="component" value="Chromosome"/>
</dbReference>
<keyword evidence="5 9" id="KW-0479">Metal-binding</keyword>
<dbReference type="InterPro" id="IPR007197">
    <property type="entry name" value="rSAM"/>
</dbReference>
<sequence>MGFNINTLRPLEGAGRRLFIETYGCQMNVSDTETVVAIMQREGYVYTDRIGEADVILINTCSIRDNAEQRIWGRLAEMKRYRRERPGLVVGIIGCMAERLREKLVEGPHGVDVVAGPDAYRDLPRLVREAEAGGKGVNVLLSTEETYAEIAPVRLDRNGVSAFVAIMRGCNNFCSYCVVPYTRGRERSRDAETIVAEVRSLFENGYREVTLLGQNVNSYRAGETGFPELIRRVAEVSPLLRVRFATSHPKDMSDRLLEVMAEMPNICRSIHLPAQSGATSMLERMNRKYTREWYLDRIAAIRRHLPDCAITTDLIAGFSGETEEEHRQTLSLMREVGYEFAYMFKYSERPGTFAEKHLPDDVPDEVKSRRLQEIIALQNELGHASNLRDVGREFEVLVEGESKRDRNQLSGRTSQNKVVVFDRGDHGVGDYVHVRITGCTPATLFGDVVTEKRSEELND</sequence>
<comment type="subcellular location">
    <subcellularLocation>
        <location evidence="9">Cytoplasm</location>
    </subcellularLocation>
</comment>
<dbReference type="PROSITE" id="PS01278">
    <property type="entry name" value="MTTASE_RADICAL"/>
    <property type="match status" value="1"/>
</dbReference>
<dbReference type="PANTHER" id="PTHR43020:SF2">
    <property type="entry name" value="MITOCHONDRIAL TRNA METHYLTHIOTRANSFERASE CDK5RAP1"/>
    <property type="match status" value="1"/>
</dbReference>
<dbReference type="InterPro" id="IPR005839">
    <property type="entry name" value="Methylthiotransferase"/>
</dbReference>
<dbReference type="Gene3D" id="3.40.50.12160">
    <property type="entry name" value="Methylthiotransferase, N-terminal domain"/>
    <property type="match status" value="1"/>
</dbReference>
<keyword evidence="7 9" id="KW-0411">Iron-sulfur</keyword>
<dbReference type="SFLD" id="SFLDF00273">
    <property type="entry name" value="(dimethylallyl)adenosine_tRNA"/>
    <property type="match status" value="1"/>
</dbReference>
<feature type="binding site" evidence="9">
    <location>
        <position position="61"/>
    </location>
    <ligand>
        <name>[4Fe-4S] cluster</name>
        <dbReference type="ChEBI" id="CHEBI:49883"/>
        <label>1</label>
    </ligand>
</feature>
<dbReference type="PROSITE" id="PS51449">
    <property type="entry name" value="MTTASE_N"/>
    <property type="match status" value="1"/>
</dbReference>
<evidence type="ECO:0000259" key="11">
    <source>
        <dbReference type="PROSITE" id="PS51449"/>
    </source>
</evidence>
<dbReference type="Pfam" id="PF00919">
    <property type="entry name" value="UPF0004"/>
    <property type="match status" value="1"/>
</dbReference>
<dbReference type="EC" id="2.8.4.3" evidence="8 9"/>
<dbReference type="InterPro" id="IPR006463">
    <property type="entry name" value="MiaB_methiolase"/>
</dbReference>
<feature type="domain" description="MTTase N-terminal" evidence="11">
    <location>
        <begin position="16"/>
        <end position="132"/>
    </location>
</feature>
<dbReference type="RefSeq" id="WP_044118591.1">
    <property type="nucleotide sequence ID" value="NZ_CP102252.1"/>
</dbReference>
<evidence type="ECO:0000313" key="13">
    <source>
        <dbReference type="EMBL" id="UWN65443.1"/>
    </source>
</evidence>
<evidence type="ECO:0000256" key="2">
    <source>
        <dbReference type="ARBA" id="ARBA00022485"/>
    </source>
</evidence>
<evidence type="ECO:0000313" key="14">
    <source>
        <dbReference type="Proteomes" id="UP001058267"/>
    </source>
</evidence>
<evidence type="ECO:0000256" key="1">
    <source>
        <dbReference type="ARBA" id="ARBA00003234"/>
    </source>
</evidence>
<reference evidence="13" key="1">
    <citation type="journal article" date="2022" name="Cell">
        <title>Design, construction, and in vivo augmentation of a complex gut microbiome.</title>
        <authorList>
            <person name="Cheng A.G."/>
            <person name="Ho P.Y."/>
            <person name="Aranda-Diaz A."/>
            <person name="Jain S."/>
            <person name="Yu F.B."/>
            <person name="Meng X."/>
            <person name="Wang M."/>
            <person name="Iakiviak M."/>
            <person name="Nagashima K."/>
            <person name="Zhao A."/>
            <person name="Murugkar P."/>
            <person name="Patil A."/>
            <person name="Atabakhsh K."/>
            <person name="Weakley A."/>
            <person name="Yan J."/>
            <person name="Brumbaugh A.R."/>
            <person name="Higginbottom S."/>
            <person name="Dimas A."/>
            <person name="Shiver A.L."/>
            <person name="Deutschbauer A."/>
            <person name="Neff N."/>
            <person name="Sonnenburg J.L."/>
            <person name="Huang K.C."/>
            <person name="Fischbach M.A."/>
        </authorList>
    </citation>
    <scope>NUCLEOTIDE SEQUENCE</scope>
    <source>
        <strain evidence="13">JC50</strain>
    </source>
</reference>
<evidence type="ECO:0000256" key="9">
    <source>
        <dbReference type="HAMAP-Rule" id="MF_01864"/>
    </source>
</evidence>
<dbReference type="InterPro" id="IPR006638">
    <property type="entry name" value="Elp3/MiaA/NifB-like_rSAM"/>
</dbReference>
<dbReference type="GO" id="GO:0035597">
    <property type="term" value="F:tRNA-2-methylthio-N(6)-dimethylallyladenosine(37) synthase activity"/>
    <property type="evidence" value="ECO:0007669"/>
    <property type="project" value="UniProtKB-EC"/>
</dbReference>
<organism evidence="13 14">
    <name type="scientific">Alistipes senegalensis JC50</name>
    <dbReference type="NCBI Taxonomy" id="1033732"/>
    <lineage>
        <taxon>Bacteria</taxon>
        <taxon>Pseudomonadati</taxon>
        <taxon>Bacteroidota</taxon>
        <taxon>Bacteroidia</taxon>
        <taxon>Bacteroidales</taxon>
        <taxon>Rikenellaceae</taxon>
        <taxon>Alistipes</taxon>
    </lineage>
</organism>
<dbReference type="NCBIfam" id="TIGR01574">
    <property type="entry name" value="miaB-methiolase"/>
    <property type="match status" value="1"/>
</dbReference>
<evidence type="ECO:0000256" key="8">
    <source>
        <dbReference type="ARBA" id="ARBA00033765"/>
    </source>
</evidence>
<dbReference type="SFLD" id="SFLDG01061">
    <property type="entry name" value="methylthiotransferase"/>
    <property type="match status" value="1"/>
</dbReference>
<dbReference type="CDD" id="cd01335">
    <property type="entry name" value="Radical_SAM"/>
    <property type="match status" value="1"/>
</dbReference>
<dbReference type="InterPro" id="IPR020612">
    <property type="entry name" value="Methylthiotransferase_CS"/>
</dbReference>
<gene>
    <name evidence="9 13" type="primary">miaB</name>
    <name evidence="13" type="ORF">NQ519_01010</name>
</gene>
<keyword evidence="14" id="KW-1185">Reference proteome</keyword>
<dbReference type="HAMAP" id="MF_01864">
    <property type="entry name" value="tRNA_metthiotr_MiaB"/>
    <property type="match status" value="1"/>
</dbReference>
<evidence type="ECO:0000256" key="6">
    <source>
        <dbReference type="ARBA" id="ARBA00023004"/>
    </source>
</evidence>
<proteinExistence type="inferred from homology"/>
<dbReference type="PANTHER" id="PTHR43020">
    <property type="entry name" value="CDK5 REGULATORY SUBUNIT-ASSOCIATED PROTEIN 1"/>
    <property type="match status" value="1"/>
</dbReference>
<keyword evidence="9" id="KW-0963">Cytoplasm</keyword>
<dbReference type="InterPro" id="IPR023404">
    <property type="entry name" value="rSAM_horseshoe"/>
</dbReference>
<comment type="function">
    <text evidence="1 9">Catalyzes the methylthiolation of N6-(dimethylallyl)adenosine (i(6)A), leading to the formation of 2-methylthio-N6-(dimethylallyl)adenosine (ms(2)i(6)A) at position 37 in tRNAs that read codons beginning with uridine.</text>
</comment>
<dbReference type="PROSITE" id="PS51918">
    <property type="entry name" value="RADICAL_SAM"/>
    <property type="match status" value="1"/>
</dbReference>
<evidence type="ECO:0000256" key="4">
    <source>
        <dbReference type="ARBA" id="ARBA00022691"/>
    </source>
</evidence>
<dbReference type="EMBL" id="CP102252">
    <property type="protein sequence ID" value="UWN65443.1"/>
    <property type="molecule type" value="Genomic_DNA"/>
</dbReference>
<name>A0ABY5V803_9BACT</name>
<dbReference type="SFLD" id="SFLDF00413">
    <property type="entry name" value="CDK5RAP1"/>
    <property type="match status" value="1"/>
</dbReference>
<evidence type="ECO:0000256" key="5">
    <source>
        <dbReference type="ARBA" id="ARBA00022723"/>
    </source>
</evidence>
<keyword evidence="4 9" id="KW-0949">S-adenosyl-L-methionine</keyword>
<dbReference type="Pfam" id="PF01938">
    <property type="entry name" value="TRAM"/>
    <property type="match status" value="1"/>
</dbReference>
<evidence type="ECO:0000259" key="12">
    <source>
        <dbReference type="PROSITE" id="PS51918"/>
    </source>
</evidence>
<keyword evidence="3 9" id="KW-0808">Transferase</keyword>
<comment type="cofactor">
    <cofactor evidence="9">
        <name>[4Fe-4S] cluster</name>
        <dbReference type="ChEBI" id="CHEBI:49883"/>
    </cofactor>
    <text evidence="9">Binds 2 [4Fe-4S] clusters. One cluster is coordinated with 3 cysteines and an exchangeable S-adenosyl-L-methionine.</text>
</comment>
<feature type="binding site" evidence="9">
    <location>
        <position position="177"/>
    </location>
    <ligand>
        <name>[4Fe-4S] cluster</name>
        <dbReference type="ChEBI" id="CHEBI:49883"/>
        <label>2</label>
        <note>4Fe-4S-S-AdoMet</note>
    </ligand>
</feature>
<evidence type="ECO:0000256" key="3">
    <source>
        <dbReference type="ARBA" id="ARBA00022679"/>
    </source>
</evidence>
<feature type="domain" description="TRAM" evidence="10">
    <location>
        <begin position="387"/>
        <end position="450"/>
    </location>
</feature>
<keyword evidence="6 9" id="KW-0408">Iron</keyword>
<dbReference type="SFLD" id="SFLDG01082">
    <property type="entry name" value="B12-binding_domain_containing"/>
    <property type="match status" value="1"/>
</dbReference>
<comment type="catalytic activity">
    <reaction evidence="9">
        <text>N(6)-dimethylallyladenosine(37) in tRNA + (sulfur carrier)-SH + AH2 + 2 S-adenosyl-L-methionine = 2-methylsulfanyl-N(6)-dimethylallyladenosine(37) in tRNA + (sulfur carrier)-H + 5'-deoxyadenosine + L-methionine + A + S-adenosyl-L-homocysteine + 2 H(+)</text>
        <dbReference type="Rhea" id="RHEA:37067"/>
        <dbReference type="Rhea" id="RHEA-COMP:10375"/>
        <dbReference type="Rhea" id="RHEA-COMP:10376"/>
        <dbReference type="Rhea" id="RHEA-COMP:14737"/>
        <dbReference type="Rhea" id="RHEA-COMP:14739"/>
        <dbReference type="ChEBI" id="CHEBI:13193"/>
        <dbReference type="ChEBI" id="CHEBI:15378"/>
        <dbReference type="ChEBI" id="CHEBI:17319"/>
        <dbReference type="ChEBI" id="CHEBI:17499"/>
        <dbReference type="ChEBI" id="CHEBI:29917"/>
        <dbReference type="ChEBI" id="CHEBI:57844"/>
        <dbReference type="ChEBI" id="CHEBI:57856"/>
        <dbReference type="ChEBI" id="CHEBI:59789"/>
        <dbReference type="ChEBI" id="CHEBI:64428"/>
        <dbReference type="ChEBI" id="CHEBI:74415"/>
        <dbReference type="ChEBI" id="CHEBI:74417"/>
        <dbReference type="EC" id="2.8.4.3"/>
    </reaction>
</comment>
<feature type="binding site" evidence="9">
    <location>
        <position position="174"/>
    </location>
    <ligand>
        <name>[4Fe-4S] cluster</name>
        <dbReference type="ChEBI" id="CHEBI:49883"/>
        <label>2</label>
        <note>4Fe-4S-S-AdoMet</note>
    </ligand>
</feature>
<evidence type="ECO:0000256" key="7">
    <source>
        <dbReference type="ARBA" id="ARBA00023014"/>
    </source>
</evidence>
<comment type="subunit">
    <text evidence="9">Monomer.</text>
</comment>
<dbReference type="Gene3D" id="3.80.30.20">
    <property type="entry name" value="tm_1862 like domain"/>
    <property type="match status" value="1"/>
</dbReference>
<comment type="similarity">
    <text evidence="9">Belongs to the methylthiotransferase family. MiaB subfamily.</text>
</comment>
<dbReference type="SMART" id="SM00729">
    <property type="entry name" value="Elp3"/>
    <property type="match status" value="1"/>
</dbReference>
<evidence type="ECO:0000259" key="10">
    <source>
        <dbReference type="PROSITE" id="PS50926"/>
    </source>
</evidence>
<dbReference type="InterPro" id="IPR002792">
    <property type="entry name" value="TRAM_dom"/>
</dbReference>
<dbReference type="NCBIfam" id="TIGR00089">
    <property type="entry name" value="MiaB/RimO family radical SAM methylthiotransferase"/>
    <property type="match status" value="1"/>
</dbReference>